<proteinExistence type="predicted"/>
<comment type="caution">
    <text evidence="2">The sequence shown here is derived from an EMBL/GenBank/DDBJ whole genome shotgun (WGS) entry which is preliminary data.</text>
</comment>
<dbReference type="GO" id="GO:0006355">
    <property type="term" value="P:regulation of DNA-templated transcription"/>
    <property type="evidence" value="ECO:0007669"/>
    <property type="project" value="TreeGrafter"/>
</dbReference>
<feature type="domain" description="A-kinase anchor protein 7-like phosphoesterase" evidence="1">
    <location>
        <begin position="12"/>
        <end position="229"/>
    </location>
</feature>
<gene>
    <name evidence="2" type="ORF">HUG17_4346</name>
</gene>
<dbReference type="InterPro" id="IPR019510">
    <property type="entry name" value="AKAP7-like_phosphoesterase"/>
</dbReference>
<sequence length="232" mass="27583">MRQASTMVKNRFTHLITIPFVNDDFIQAYLDFKHRILEDNPDIDEILFQNPKKLHMTISCLSLDDQQRLTMARELFTKQCSDYVEKFPEILDNKIQIKGVDIMNENPRKTNVLYAKIENENLQNFANNIADVMVSNGFLYTGDRHANLSGRQNVKLHLTLMNSSFLFRRKDFSLKKRKPMKQRYFDSTEILNNYRDHFFMEIPMPPVQLNELHRINEFGYYNVVESIHLLKQ</sequence>
<accession>A0A9D4SGR0</accession>
<dbReference type="PANTHER" id="PTHR13360">
    <property type="entry name" value="ACTIVATING SIGNAL COINTEGRATOR 1 COMPLEX SUBUNIT 1"/>
    <property type="match status" value="1"/>
</dbReference>
<dbReference type="EMBL" id="SDOV01000004">
    <property type="protein sequence ID" value="KAH7641302.1"/>
    <property type="molecule type" value="Genomic_DNA"/>
</dbReference>
<protein>
    <submittedName>
        <fullName evidence="2">Activating signal cointegrator 1 complex subunit 1-like protein</fullName>
    </submittedName>
</protein>
<dbReference type="InterPro" id="IPR009210">
    <property type="entry name" value="ASCC1"/>
</dbReference>
<organism evidence="2">
    <name type="scientific">Dermatophagoides farinae</name>
    <name type="common">American house dust mite</name>
    <dbReference type="NCBI Taxonomy" id="6954"/>
    <lineage>
        <taxon>Eukaryota</taxon>
        <taxon>Metazoa</taxon>
        <taxon>Ecdysozoa</taxon>
        <taxon>Arthropoda</taxon>
        <taxon>Chelicerata</taxon>
        <taxon>Arachnida</taxon>
        <taxon>Acari</taxon>
        <taxon>Acariformes</taxon>
        <taxon>Sarcoptiformes</taxon>
        <taxon>Astigmata</taxon>
        <taxon>Psoroptidia</taxon>
        <taxon>Analgoidea</taxon>
        <taxon>Pyroglyphidae</taxon>
        <taxon>Dermatophagoidinae</taxon>
        <taxon>Dermatophagoides</taxon>
    </lineage>
</organism>
<dbReference type="Gene3D" id="3.90.1140.10">
    <property type="entry name" value="Cyclic phosphodiesterase"/>
    <property type="match status" value="1"/>
</dbReference>
<reference evidence="2" key="1">
    <citation type="submission" date="2020-06" db="EMBL/GenBank/DDBJ databases">
        <authorList>
            <person name="Ji K."/>
            <person name="Li J."/>
        </authorList>
    </citation>
    <scope>NUCLEOTIDE SEQUENCE</scope>
    <source>
        <strain evidence="2">JKM2019</strain>
        <tissue evidence="2">Whole body</tissue>
    </source>
</reference>
<evidence type="ECO:0000313" key="2">
    <source>
        <dbReference type="EMBL" id="KAH7641302.1"/>
    </source>
</evidence>
<dbReference type="AlphaFoldDB" id="A0A9D4SGR0"/>
<dbReference type="GO" id="GO:0006307">
    <property type="term" value="P:DNA alkylation repair"/>
    <property type="evidence" value="ECO:0007669"/>
    <property type="project" value="InterPro"/>
</dbReference>
<dbReference type="GO" id="GO:0005634">
    <property type="term" value="C:nucleus"/>
    <property type="evidence" value="ECO:0007669"/>
    <property type="project" value="TreeGrafter"/>
</dbReference>
<name>A0A9D4SGR0_DERFA</name>
<evidence type="ECO:0000259" key="1">
    <source>
        <dbReference type="Pfam" id="PF10469"/>
    </source>
</evidence>
<dbReference type="Proteomes" id="UP000828236">
    <property type="component" value="Unassembled WGS sequence"/>
</dbReference>
<dbReference type="Pfam" id="PF10469">
    <property type="entry name" value="AKAP7_NLS"/>
    <property type="match status" value="1"/>
</dbReference>
<dbReference type="PANTHER" id="PTHR13360:SF1">
    <property type="entry name" value="ACTIVATING SIGNAL COINTEGRATOR 1 COMPLEX SUBUNIT 1"/>
    <property type="match status" value="1"/>
</dbReference>
<reference evidence="2" key="2">
    <citation type="journal article" date="2021" name="World Allergy Organ. J.">
        <title>Chromosome-level assembly of Dermatophagoides farinae genome and transcriptome reveals two novel allergens Der f 37 and Der f 39.</title>
        <authorList>
            <person name="Chen J."/>
            <person name="Cai Z."/>
            <person name="Fan D."/>
            <person name="Hu J."/>
            <person name="Hou Y."/>
            <person name="He Y."/>
            <person name="Zhang Z."/>
            <person name="Zhao Z."/>
            <person name="Gao P."/>
            <person name="Hu W."/>
            <person name="Sun J."/>
            <person name="Li J."/>
            <person name="Ji K."/>
        </authorList>
    </citation>
    <scope>NUCLEOTIDE SEQUENCE</scope>
    <source>
        <strain evidence="2">JKM2019</strain>
    </source>
</reference>